<name>A0A2Y9SLH7_PHYMC</name>
<accession>A0A2Y9SLH7</accession>
<evidence type="ECO:0000313" key="2">
    <source>
        <dbReference type="Proteomes" id="UP000248484"/>
    </source>
</evidence>
<dbReference type="RefSeq" id="XP_023978287.1">
    <property type="nucleotide sequence ID" value="XM_024122519.1"/>
</dbReference>
<dbReference type="KEGG" id="pcad:112064627"/>
<evidence type="ECO:0008006" key="4">
    <source>
        <dbReference type="Google" id="ProtNLM"/>
    </source>
</evidence>
<sequence>MGPETDPGHALQNSSEGPDQGCSPRSEPPEEGVTGLRGPGSSAGRREPSLSAGSVLAGLSRGAEPSGHTGLGGGRPPRRQGLPAVGDGPHRSASRPTQTRACAGRERAPGDVHERPPTWASPPRSRAAPALGAHGDPPGPVCSASAEDTPLLPATVRLCVKRAGPRCPGLSRTPEQMRM</sequence>
<dbReference type="InParanoid" id="A0A2Y9SLH7"/>
<feature type="compositionally biased region" description="Low complexity" evidence="1">
    <location>
        <begin position="49"/>
        <end position="63"/>
    </location>
</feature>
<reference evidence="3" key="1">
    <citation type="submission" date="2025-08" db="UniProtKB">
        <authorList>
            <consortium name="RefSeq"/>
        </authorList>
    </citation>
    <scope>IDENTIFICATION</scope>
    <source>
        <tissue evidence="3">Muscle</tissue>
    </source>
</reference>
<feature type="compositionally biased region" description="Basic and acidic residues" evidence="1">
    <location>
        <begin position="103"/>
        <end position="116"/>
    </location>
</feature>
<evidence type="ECO:0000313" key="3">
    <source>
        <dbReference type="RefSeq" id="XP_023978287.1"/>
    </source>
</evidence>
<evidence type="ECO:0000256" key="1">
    <source>
        <dbReference type="SAM" id="MobiDB-lite"/>
    </source>
</evidence>
<gene>
    <name evidence="3" type="primary">LOC112064627</name>
</gene>
<dbReference type="AlphaFoldDB" id="A0A2Y9SLH7"/>
<keyword evidence="2" id="KW-1185">Reference proteome</keyword>
<feature type="compositionally biased region" description="Low complexity" evidence="1">
    <location>
        <begin position="117"/>
        <end position="130"/>
    </location>
</feature>
<proteinExistence type="predicted"/>
<dbReference type="GeneID" id="112064627"/>
<dbReference type="Proteomes" id="UP000248484">
    <property type="component" value="Chromosome 10"/>
</dbReference>
<protein>
    <recommendedName>
        <fullName evidence="4">Collagen alpha-1(I) chain-like</fullName>
    </recommendedName>
</protein>
<feature type="region of interest" description="Disordered" evidence="1">
    <location>
        <begin position="1"/>
        <end position="146"/>
    </location>
</feature>
<organism evidence="2 3">
    <name type="scientific">Physeter macrocephalus</name>
    <name type="common">Sperm whale</name>
    <name type="synonym">Physeter catodon</name>
    <dbReference type="NCBI Taxonomy" id="9755"/>
    <lineage>
        <taxon>Eukaryota</taxon>
        <taxon>Metazoa</taxon>
        <taxon>Chordata</taxon>
        <taxon>Craniata</taxon>
        <taxon>Vertebrata</taxon>
        <taxon>Euteleostomi</taxon>
        <taxon>Mammalia</taxon>
        <taxon>Eutheria</taxon>
        <taxon>Laurasiatheria</taxon>
        <taxon>Artiodactyla</taxon>
        <taxon>Whippomorpha</taxon>
        <taxon>Cetacea</taxon>
        <taxon>Odontoceti</taxon>
        <taxon>Physeteridae</taxon>
        <taxon>Physeter</taxon>
    </lineage>
</organism>